<feature type="domain" description="B transposition protein C-terminal" evidence="1">
    <location>
        <begin position="256"/>
        <end position="332"/>
    </location>
</feature>
<dbReference type="Gene3D" id="3.40.50.300">
    <property type="entry name" value="P-loop containing nucleotide triphosphate hydrolases"/>
    <property type="match status" value="1"/>
</dbReference>
<dbReference type="Gene3D" id="1.10.260.40">
    <property type="entry name" value="lambda repressor-like DNA-binding domains"/>
    <property type="match status" value="1"/>
</dbReference>
<dbReference type="InterPro" id="IPR010982">
    <property type="entry name" value="Lambda_DNA-bd_dom_sf"/>
</dbReference>
<proteinExistence type="predicted"/>
<dbReference type="Pfam" id="PF13401">
    <property type="entry name" value="AAA_22"/>
    <property type="match status" value="1"/>
</dbReference>
<evidence type="ECO:0000259" key="1">
    <source>
        <dbReference type="Pfam" id="PF09077"/>
    </source>
</evidence>
<organism evidence="3 4">
    <name type="scientific">Agrobacterium larrymoorei</name>
    <dbReference type="NCBI Taxonomy" id="160699"/>
    <lineage>
        <taxon>Bacteria</taxon>
        <taxon>Pseudomonadati</taxon>
        <taxon>Pseudomonadota</taxon>
        <taxon>Alphaproteobacteria</taxon>
        <taxon>Hyphomicrobiales</taxon>
        <taxon>Rhizobiaceae</taxon>
        <taxon>Rhizobium/Agrobacterium group</taxon>
        <taxon>Agrobacterium</taxon>
    </lineage>
</organism>
<dbReference type="AlphaFoldDB" id="A0AAJ2EVQ0"/>
<evidence type="ECO:0000313" key="4">
    <source>
        <dbReference type="Proteomes" id="UP001255601"/>
    </source>
</evidence>
<dbReference type="InterPro" id="IPR027417">
    <property type="entry name" value="P-loop_NTPase"/>
</dbReference>
<dbReference type="Proteomes" id="UP001255601">
    <property type="component" value="Unassembled WGS sequence"/>
</dbReference>
<dbReference type="SUPFAM" id="SSF47681">
    <property type="entry name" value="C-terminal domain of B transposition protein"/>
    <property type="match status" value="1"/>
</dbReference>
<dbReference type="PANTHER" id="PTHR35894">
    <property type="entry name" value="GENERAL SECRETION PATHWAY PROTEIN A-RELATED"/>
    <property type="match status" value="1"/>
</dbReference>
<dbReference type="GO" id="GO:0006313">
    <property type="term" value="P:DNA transposition"/>
    <property type="evidence" value="ECO:0007669"/>
    <property type="project" value="InterPro"/>
</dbReference>
<dbReference type="EMBL" id="JAVIZC010000003">
    <property type="protein sequence ID" value="MDR6102762.1"/>
    <property type="molecule type" value="Genomic_DNA"/>
</dbReference>
<protein>
    <submittedName>
        <fullName evidence="3">DNA transposition AAA+ family ATPase</fullName>
    </submittedName>
</protein>
<dbReference type="GO" id="GO:0016887">
    <property type="term" value="F:ATP hydrolysis activity"/>
    <property type="evidence" value="ECO:0007669"/>
    <property type="project" value="InterPro"/>
</dbReference>
<dbReference type="InterPro" id="IPR049945">
    <property type="entry name" value="AAA_22"/>
</dbReference>
<comment type="caution">
    <text evidence="3">The sequence shown here is derived from an EMBL/GenBank/DDBJ whole genome shotgun (WGS) entry which is preliminary data.</text>
</comment>
<dbReference type="Gene3D" id="1.10.1180.10">
    <property type="entry name" value="B transposition protein, C-terminal domain"/>
    <property type="match status" value="1"/>
</dbReference>
<dbReference type="PANTHER" id="PTHR35894:SF5">
    <property type="entry name" value="MU-LIKE PROPHAGE FLUMU DNA TRANSPOSITION PROTEIN B"/>
    <property type="match status" value="1"/>
</dbReference>
<dbReference type="GO" id="GO:0003677">
    <property type="term" value="F:DNA binding"/>
    <property type="evidence" value="ECO:0007669"/>
    <property type="project" value="InterPro"/>
</dbReference>
<gene>
    <name evidence="3" type="ORF">QE369_002959</name>
</gene>
<dbReference type="InterPro" id="IPR009084">
    <property type="entry name" value="B_transpositn_C"/>
</dbReference>
<dbReference type="InterPro" id="IPR036733">
    <property type="entry name" value="B_transposit_C_sf"/>
</dbReference>
<feature type="domain" description="ORC1/DEAH AAA+ ATPase" evidence="2">
    <location>
        <begin position="135"/>
        <end position="242"/>
    </location>
</feature>
<name>A0AAJ2EVQ0_9HYPH</name>
<dbReference type="InterPro" id="IPR052026">
    <property type="entry name" value="ExeA_AAA_ATPase_DNA-bind"/>
</dbReference>
<sequence>MKKPVNTNAAWELPEATADFLAKHSPDAVSGWRRLVARTAEAGIANNWTKAEVARRVGMAEGTFHPWLTGKYNGDLERQNVTVAQWLDTLEQNANLASRIPQSPAFMQLRGSLEVMDVLSWAQLAPDLVAVTLGAGMGKTMVCDRFARTRPHVFHATVSESTKTTHGMLVELAAELEVQEHNPARLARAIGNKIRRTGDGTLLIVDEAQHLDDSAVNELRSFVDKYRCGVALVGNSEVYSRFSKTKQGHSYAQIKSRIGRRLHRAEPYADDLQAYITAWEVDDPACRQFLIGIGSKGGAFRQIDKTMRMALMIARVDDEPLALRHLRKAWQQRDVEDMS</sequence>
<dbReference type="SUPFAM" id="SSF52540">
    <property type="entry name" value="P-loop containing nucleoside triphosphate hydrolases"/>
    <property type="match status" value="1"/>
</dbReference>
<dbReference type="RefSeq" id="WP_309771348.1">
    <property type="nucleotide sequence ID" value="NZ_JAVIZC010000003.1"/>
</dbReference>
<accession>A0AAJ2EVQ0</accession>
<evidence type="ECO:0000259" key="2">
    <source>
        <dbReference type="Pfam" id="PF13401"/>
    </source>
</evidence>
<reference evidence="3" key="1">
    <citation type="submission" date="2023-08" db="EMBL/GenBank/DDBJ databases">
        <title>Functional and genomic diversity of the sorghum phyllosphere microbiome.</title>
        <authorList>
            <person name="Shade A."/>
        </authorList>
    </citation>
    <scope>NUCLEOTIDE SEQUENCE</scope>
    <source>
        <strain evidence="3">SORGH_AS_0974</strain>
    </source>
</reference>
<evidence type="ECO:0000313" key="3">
    <source>
        <dbReference type="EMBL" id="MDR6102762.1"/>
    </source>
</evidence>
<dbReference type="Pfam" id="PF09077">
    <property type="entry name" value="Phage-MuB_C"/>
    <property type="match status" value="1"/>
</dbReference>